<evidence type="ECO:0000256" key="2">
    <source>
        <dbReference type="ARBA" id="ARBA00022692"/>
    </source>
</evidence>
<dbReference type="PANTHER" id="PTHR46140">
    <property type="entry name" value="VACUOLAR TRANSPORTER CHAPERONE 1-RELATED"/>
    <property type="match status" value="1"/>
</dbReference>
<dbReference type="InterPro" id="IPR042267">
    <property type="entry name" value="VTC_sf"/>
</dbReference>
<evidence type="ECO:0000259" key="7">
    <source>
        <dbReference type="Pfam" id="PF02656"/>
    </source>
</evidence>
<dbReference type="PANTHER" id="PTHR46140:SF1">
    <property type="entry name" value="VACUOLAR TRANSPORTER CHAPERONE COMPLEX SUBUNIT 4-RELATED"/>
    <property type="match status" value="1"/>
</dbReference>
<organism evidence="9 10">
    <name type="scientific">Triparma strigata</name>
    <dbReference type="NCBI Taxonomy" id="1606541"/>
    <lineage>
        <taxon>Eukaryota</taxon>
        <taxon>Sar</taxon>
        <taxon>Stramenopiles</taxon>
        <taxon>Ochrophyta</taxon>
        <taxon>Bolidophyceae</taxon>
        <taxon>Parmales</taxon>
        <taxon>Triparmaceae</taxon>
        <taxon>Triparma</taxon>
    </lineage>
</organism>
<dbReference type="EMBL" id="BRXY01000141">
    <property type="protein sequence ID" value="GMH70611.1"/>
    <property type="molecule type" value="Genomic_DNA"/>
</dbReference>
<dbReference type="Proteomes" id="UP001165085">
    <property type="component" value="Unassembled WGS sequence"/>
</dbReference>
<feature type="transmembrane region" description="Helical" evidence="6">
    <location>
        <begin position="351"/>
        <end position="368"/>
    </location>
</feature>
<dbReference type="Gene3D" id="3.20.100.30">
    <property type="entry name" value="VTC, catalytic tunnel domain"/>
    <property type="match status" value="1"/>
</dbReference>
<dbReference type="OrthoDB" id="6493944at2759"/>
<evidence type="ECO:0008006" key="11">
    <source>
        <dbReference type="Google" id="ProtNLM"/>
    </source>
</evidence>
<feature type="domain" description="DUF202" evidence="7">
    <location>
        <begin position="314"/>
        <end position="374"/>
    </location>
</feature>
<feature type="domain" description="VTC" evidence="8">
    <location>
        <begin position="11"/>
        <end position="251"/>
    </location>
</feature>
<evidence type="ECO:0000256" key="5">
    <source>
        <dbReference type="SAM" id="MobiDB-lite"/>
    </source>
</evidence>
<dbReference type="Pfam" id="PF09359">
    <property type="entry name" value="VTC"/>
    <property type="match status" value="1"/>
</dbReference>
<protein>
    <recommendedName>
        <fullName evidence="11">DUF202 domain-containing protein</fullName>
    </recommendedName>
</protein>
<proteinExistence type="predicted"/>
<dbReference type="GO" id="GO:0012505">
    <property type="term" value="C:endomembrane system"/>
    <property type="evidence" value="ECO:0007669"/>
    <property type="project" value="UniProtKB-SubCell"/>
</dbReference>
<dbReference type="InterPro" id="IPR018966">
    <property type="entry name" value="VTC_domain"/>
</dbReference>
<feature type="transmembrane region" description="Helical" evidence="6">
    <location>
        <begin position="388"/>
        <end position="412"/>
    </location>
</feature>
<accession>A0A9W7ADC5</accession>
<evidence type="ECO:0000313" key="10">
    <source>
        <dbReference type="Proteomes" id="UP001165085"/>
    </source>
</evidence>
<dbReference type="GO" id="GO:0006799">
    <property type="term" value="P:polyphosphate biosynthetic process"/>
    <property type="evidence" value="ECO:0007669"/>
    <property type="project" value="UniProtKB-ARBA"/>
</dbReference>
<reference evidence="10" key="1">
    <citation type="journal article" date="2023" name="Commun. Biol.">
        <title>Genome analysis of Parmales, the sister group of diatoms, reveals the evolutionary specialization of diatoms from phago-mixotrophs to photoautotrophs.</title>
        <authorList>
            <person name="Ban H."/>
            <person name="Sato S."/>
            <person name="Yoshikawa S."/>
            <person name="Yamada K."/>
            <person name="Nakamura Y."/>
            <person name="Ichinomiya M."/>
            <person name="Sato N."/>
            <person name="Blanc-Mathieu R."/>
            <person name="Endo H."/>
            <person name="Kuwata A."/>
            <person name="Ogata H."/>
        </authorList>
    </citation>
    <scope>NUCLEOTIDE SEQUENCE [LARGE SCALE GENOMIC DNA]</scope>
    <source>
        <strain evidence="10">NIES 3701</strain>
    </source>
</reference>
<keyword evidence="10" id="KW-1185">Reference proteome</keyword>
<name>A0A9W7ADC5_9STRA</name>
<keyword evidence="2 6" id="KW-0812">Transmembrane</keyword>
<dbReference type="InterPro" id="IPR051572">
    <property type="entry name" value="VTC_Complex_Subunit"/>
</dbReference>
<evidence type="ECO:0000313" key="9">
    <source>
        <dbReference type="EMBL" id="GMH70611.1"/>
    </source>
</evidence>
<dbReference type="Pfam" id="PF02656">
    <property type="entry name" value="DUF202"/>
    <property type="match status" value="1"/>
</dbReference>
<keyword evidence="3 6" id="KW-1133">Transmembrane helix</keyword>
<feature type="region of interest" description="Disordered" evidence="5">
    <location>
        <begin position="271"/>
        <end position="290"/>
    </location>
</feature>
<feature type="transmembrane region" description="Helical" evidence="6">
    <location>
        <begin position="322"/>
        <end position="339"/>
    </location>
</feature>
<evidence type="ECO:0000256" key="1">
    <source>
        <dbReference type="ARBA" id="ARBA00004127"/>
    </source>
</evidence>
<evidence type="ECO:0000259" key="8">
    <source>
        <dbReference type="Pfam" id="PF09359"/>
    </source>
</evidence>
<comment type="caution">
    <text evidence="9">The sequence shown here is derived from an EMBL/GenBank/DDBJ whole genome shotgun (WGS) entry which is preliminary data.</text>
</comment>
<dbReference type="AlphaFoldDB" id="A0A9W7ADC5"/>
<dbReference type="InterPro" id="IPR003807">
    <property type="entry name" value="DUF202"/>
</dbReference>
<feature type="compositionally biased region" description="Pro residues" evidence="5">
    <location>
        <begin position="277"/>
        <end position="290"/>
    </location>
</feature>
<comment type="subcellular location">
    <subcellularLocation>
        <location evidence="1">Endomembrane system</location>
        <topology evidence="1">Multi-pass membrane protein</topology>
    </subcellularLocation>
</comment>
<sequence length="438" mass="49145">MRPTKSEKFERKTLKFWVHQNKVPLVTSIVRKFVPISRRGMIHSIYFDDENASMYSARLVRTDGSQLLRFRWYGDDEPQEKGDKVFIEIKTHMNTEPSLKERFSLSPSKAALFEKERGEVQGGVWVAGDEHAQALAQRATALFKEKGLRRVLRSEYYRTAFEDPSDSDYRASLDQTVTLVQDSESTRTWSYNHIQQSSSFIFPYAVLEIKIATAALERSSEVMSNFVTELKIKGGVIEAPKFSKFLTGYAAHYQKSVSVIPSWMSDPSISASHNLSPPAPPPPAFSSPPPSSLLPIDRVQDYKKTKSRLPDQKSIMANERTLLAWVRTTMLLLYGSSFFLDHELPGFTNKVIGWTGILASLFVVIRALKQYNMRNDLLLKSETQLGKFVDGGGVNFLGVGIVVVSVAGFVSYQKSVLTYNNWHTYGEGGEGGGEPVAG</sequence>
<gene>
    <name evidence="9" type="ORF">TrST_g14058</name>
</gene>
<evidence type="ECO:0000256" key="4">
    <source>
        <dbReference type="ARBA" id="ARBA00023136"/>
    </source>
</evidence>
<keyword evidence="4 6" id="KW-0472">Membrane</keyword>
<evidence type="ECO:0000256" key="3">
    <source>
        <dbReference type="ARBA" id="ARBA00022989"/>
    </source>
</evidence>
<evidence type="ECO:0000256" key="6">
    <source>
        <dbReference type="SAM" id="Phobius"/>
    </source>
</evidence>